<evidence type="ECO:0000313" key="2">
    <source>
        <dbReference type="Proteomes" id="UP000238479"/>
    </source>
</evidence>
<reference evidence="1 2" key="1">
    <citation type="journal article" date="2018" name="Nat. Genet.">
        <title>The Rosa genome provides new insights in the design of modern roses.</title>
        <authorList>
            <person name="Bendahmane M."/>
        </authorList>
    </citation>
    <scope>NUCLEOTIDE SEQUENCE [LARGE SCALE GENOMIC DNA]</scope>
    <source>
        <strain evidence="2">cv. Old Blush</strain>
    </source>
</reference>
<dbReference type="AlphaFoldDB" id="A0A2P6SBP0"/>
<dbReference type="Gramene" id="PRQ56085">
    <property type="protein sequence ID" value="PRQ56085"/>
    <property type="gene ID" value="RchiOBHm_Chr1g0331891"/>
</dbReference>
<accession>A0A2P6SBP0</accession>
<dbReference type="EMBL" id="PDCK01000039">
    <property type="protein sequence ID" value="PRQ56085.1"/>
    <property type="molecule type" value="Genomic_DNA"/>
</dbReference>
<keyword evidence="2" id="KW-1185">Reference proteome</keyword>
<sequence length="79" mass="8748">MEAGMLPIRLFLERSRVTIFGISSPMLMLKGIGPENLLSDKLSSVTFCSSGREPSKKLLFKLTYAPTEKFTVPGRCPLN</sequence>
<gene>
    <name evidence="1" type="ORF">RchiOBHm_Chr1g0331891</name>
</gene>
<organism evidence="1 2">
    <name type="scientific">Rosa chinensis</name>
    <name type="common">China rose</name>
    <dbReference type="NCBI Taxonomy" id="74649"/>
    <lineage>
        <taxon>Eukaryota</taxon>
        <taxon>Viridiplantae</taxon>
        <taxon>Streptophyta</taxon>
        <taxon>Embryophyta</taxon>
        <taxon>Tracheophyta</taxon>
        <taxon>Spermatophyta</taxon>
        <taxon>Magnoliopsida</taxon>
        <taxon>eudicotyledons</taxon>
        <taxon>Gunneridae</taxon>
        <taxon>Pentapetalae</taxon>
        <taxon>rosids</taxon>
        <taxon>fabids</taxon>
        <taxon>Rosales</taxon>
        <taxon>Rosaceae</taxon>
        <taxon>Rosoideae</taxon>
        <taxon>Rosoideae incertae sedis</taxon>
        <taxon>Rosa</taxon>
    </lineage>
</organism>
<name>A0A2P6SBP0_ROSCH</name>
<evidence type="ECO:0000313" key="1">
    <source>
        <dbReference type="EMBL" id="PRQ56085.1"/>
    </source>
</evidence>
<dbReference type="Proteomes" id="UP000238479">
    <property type="component" value="Chromosome 1"/>
</dbReference>
<comment type="caution">
    <text evidence="1">The sequence shown here is derived from an EMBL/GenBank/DDBJ whole genome shotgun (WGS) entry which is preliminary data.</text>
</comment>
<protein>
    <submittedName>
        <fullName evidence="1">Uncharacterized protein</fullName>
    </submittedName>
</protein>
<proteinExistence type="predicted"/>